<dbReference type="NCBIfam" id="NF008759">
    <property type="entry name" value="PRK11790.1"/>
    <property type="match status" value="1"/>
</dbReference>
<dbReference type="AlphaFoldDB" id="A0A0Q9YK94"/>
<evidence type="ECO:0000313" key="15">
    <source>
        <dbReference type="Proteomes" id="UP000051497"/>
    </source>
</evidence>
<reference evidence="14" key="2">
    <citation type="journal article" date="2016" name="Genome Announc.">
        <title>Draft Genome Sequences of Two Novel Amoeba-Resistant Intranuclear Bacteria, 'Candidatus Berkiella cookevillensis' and 'Candidatus Berkiella aquae'.</title>
        <authorList>
            <person name="Mehari Y.T."/>
            <person name="Arivett B.A."/>
            <person name="Farone A.L."/>
            <person name="Gunderson J.H."/>
            <person name="Farone M.B."/>
        </authorList>
    </citation>
    <scope>NUCLEOTIDE SEQUENCE</scope>
    <source>
        <strain evidence="14">HT99</strain>
    </source>
</reference>
<reference evidence="13" key="1">
    <citation type="submission" date="2015-09" db="EMBL/GenBank/DDBJ databases">
        <title>Draft Genome Sequences of Two Novel Amoeba-resistant Intranuclear Bacteria, Candidatus Berkiella cookevillensis and Candidatus Berkiella aquae.</title>
        <authorList>
            <person name="Mehari Y.T."/>
            <person name="Arivett B.A."/>
            <person name="Farone A.L."/>
            <person name="Gunderson J.H."/>
            <person name="Farone M.B."/>
        </authorList>
    </citation>
    <scope>NUCLEOTIDE SEQUENCE [LARGE SCALE GENOMIC DNA]</scope>
    <source>
        <strain evidence="13">HT99</strain>
    </source>
</reference>
<dbReference type="Gene3D" id="3.40.50.720">
    <property type="entry name" value="NAD(P)-binding Rossmann-like Domain"/>
    <property type="match status" value="2"/>
</dbReference>
<dbReference type="InterPro" id="IPR050418">
    <property type="entry name" value="D-iso_2-hydroxyacid_DH_PdxB"/>
</dbReference>
<dbReference type="SUPFAM" id="SSF55021">
    <property type="entry name" value="ACT-like"/>
    <property type="match status" value="1"/>
</dbReference>
<dbReference type="Proteomes" id="UP000051497">
    <property type="component" value="Unassembled WGS sequence"/>
</dbReference>
<evidence type="ECO:0000256" key="10">
    <source>
        <dbReference type="ARBA" id="ARBA00048126"/>
    </source>
</evidence>
<dbReference type="PATRIC" id="fig|1590043.3.peg.1709"/>
<evidence type="ECO:0000256" key="3">
    <source>
        <dbReference type="ARBA" id="ARBA00005854"/>
    </source>
</evidence>
<dbReference type="InterPro" id="IPR045865">
    <property type="entry name" value="ACT-like_dom_sf"/>
</dbReference>
<dbReference type="InterPro" id="IPR036412">
    <property type="entry name" value="HAD-like_sf"/>
</dbReference>
<gene>
    <name evidence="13" type="primary">serA</name>
    <name evidence="14" type="ORF">HT99x_007200</name>
    <name evidence="13" type="ORF">HT99x_01673</name>
</gene>
<evidence type="ECO:0000256" key="11">
    <source>
        <dbReference type="ARBA" id="ARBA00048731"/>
    </source>
</evidence>
<dbReference type="InterPro" id="IPR006139">
    <property type="entry name" value="D-isomer_2_OHA_DH_cat_dom"/>
</dbReference>
<dbReference type="GO" id="GO:0051287">
    <property type="term" value="F:NAD binding"/>
    <property type="evidence" value="ECO:0007669"/>
    <property type="project" value="InterPro"/>
</dbReference>
<evidence type="ECO:0000313" key="14">
    <source>
        <dbReference type="EMBL" id="MCS5711215.1"/>
    </source>
</evidence>
<dbReference type="GO" id="GO:0004617">
    <property type="term" value="F:phosphoglycerate dehydrogenase activity"/>
    <property type="evidence" value="ECO:0007669"/>
    <property type="project" value="UniProtKB-EC"/>
</dbReference>
<dbReference type="InterPro" id="IPR023214">
    <property type="entry name" value="HAD_sf"/>
</dbReference>
<dbReference type="NCBIfam" id="TIGR01488">
    <property type="entry name" value="HAD-SF-IB"/>
    <property type="match status" value="1"/>
</dbReference>
<keyword evidence="7 13" id="KW-0560">Oxidoreductase</keyword>
<dbReference type="Gene3D" id="3.30.70.260">
    <property type="match status" value="1"/>
</dbReference>
<evidence type="ECO:0000256" key="9">
    <source>
        <dbReference type="ARBA" id="ARBA00030455"/>
    </source>
</evidence>
<sequence>MQRNTTFLFDFDSTFIQVESLEILAEIALANHPEKAERLQAIQSITEQAMEGRYSYQESLAERMKLLDLNQSHLTQAIELLKQKITPSILRNRAFFQTHADNIHVITGAFIELVWPVVSPFGIKRENVHANRFIYDYEGDVLGYDHHQLLAQDQGKVKLVQKLALKDDVIMIGDGYNDYEVKAAGLASTFVAFTENITRNNVADAADAVIHELEGLFITCQLPFTSPKSPKKVLLLENIHPFVELYFKENGFLVESLPGALNAKELHSKLHDVSILGIRSKTEVTANIIEGAEKLEALGAFCIGTNQIDINKACEQGIAVFNAPFSNTRSVVELAIAEIILLARNAAALSGKLAKGQWHKSSTGAHEVRGKTLGIIGYGNIGSQLSIIAEALGMRVIFYDIADKLPLGNAKRCHHMDEVLTQADIVSIHVDGRKENHHLIDAKSFALMKPGVIFLNLSRDFTVDYEALNEVMRSGKMKGCGIDVFTNEPHESKSEYQTPLQQFENVILTPHIGGSTEEAQQHIGEYVSKNLCSYVNEGSSTGSVNFPQLSLPSMNYPQRIIHIHKNVPGILAQINRLFAESGSNIEGQFLKTNQEIGYVITDINRQCDDKLLQQLQAIPHTIKVRVLDK</sequence>
<evidence type="ECO:0000256" key="6">
    <source>
        <dbReference type="ARBA" id="ARBA00021582"/>
    </source>
</evidence>
<dbReference type="PROSITE" id="PS51671">
    <property type="entry name" value="ACT"/>
    <property type="match status" value="1"/>
</dbReference>
<protein>
    <recommendedName>
        <fullName evidence="6">D-3-phosphoglycerate dehydrogenase</fullName>
        <ecNumber evidence="4">1.1.1.399</ecNumber>
        <ecNumber evidence="5">1.1.1.95</ecNumber>
    </recommendedName>
    <alternativeName>
        <fullName evidence="9">2-oxoglutarate reductase</fullName>
    </alternativeName>
</protein>
<dbReference type="PANTHER" id="PTHR43761">
    <property type="entry name" value="D-ISOMER SPECIFIC 2-HYDROXYACID DEHYDROGENASE FAMILY PROTEIN (AFU_ORTHOLOGUE AFUA_1G13630)"/>
    <property type="match status" value="1"/>
</dbReference>
<dbReference type="InterPro" id="IPR006140">
    <property type="entry name" value="D-isomer_DH_NAD-bd"/>
</dbReference>
<dbReference type="Pfam" id="PF22629">
    <property type="entry name" value="ACT_AHAS_ss"/>
    <property type="match status" value="1"/>
</dbReference>
<dbReference type="CDD" id="cd12176">
    <property type="entry name" value="PGDH_3"/>
    <property type="match status" value="1"/>
</dbReference>
<dbReference type="PANTHER" id="PTHR43761:SF1">
    <property type="entry name" value="D-ISOMER SPECIFIC 2-HYDROXYACID DEHYDROGENASE CATALYTIC DOMAIN-CONTAINING PROTEIN-RELATED"/>
    <property type="match status" value="1"/>
</dbReference>
<comment type="function">
    <text evidence="1">Catalyzes the reversible oxidation of 3-phospho-D-glycerate to 3-phosphonooxypyruvate, the first step of the phosphorylated L-serine biosynthesis pathway. Also catalyzes the reversible oxidation of 2-hydroxyglutarate to 2-oxoglutarate.</text>
</comment>
<reference evidence="14" key="3">
    <citation type="submission" date="2021-06" db="EMBL/GenBank/DDBJ databases">
        <title>Genomic Description and Analysis of Intracellular Bacteria, Candidatus Berkiella cookevillensis and Candidatus Berkiella aquae.</title>
        <authorList>
            <person name="Kidane D.T."/>
            <person name="Mehari Y.T."/>
            <person name="Rice F.C."/>
            <person name="Arivett B.A."/>
            <person name="Farone A.L."/>
            <person name="Berk S.G."/>
            <person name="Farone M.B."/>
        </authorList>
    </citation>
    <scope>NUCLEOTIDE SEQUENCE</scope>
    <source>
        <strain evidence="14">HT99</strain>
    </source>
</reference>
<dbReference type="CDD" id="cd04901">
    <property type="entry name" value="ACT_3PGDH"/>
    <property type="match status" value="1"/>
</dbReference>
<name>A0A0Q9YK94_9GAMM</name>
<dbReference type="InterPro" id="IPR029752">
    <property type="entry name" value="D-isomer_DH_CS1"/>
</dbReference>
<evidence type="ECO:0000256" key="2">
    <source>
        <dbReference type="ARBA" id="ARBA00005216"/>
    </source>
</evidence>
<dbReference type="RefSeq" id="WP_075066301.1">
    <property type="nucleotide sequence ID" value="NZ_LKAJ02000001.1"/>
</dbReference>
<dbReference type="Pfam" id="PF12710">
    <property type="entry name" value="HAD"/>
    <property type="match status" value="1"/>
</dbReference>
<feature type="domain" description="ACT" evidence="12">
    <location>
        <begin position="559"/>
        <end position="629"/>
    </location>
</feature>
<dbReference type="PROSITE" id="PS00065">
    <property type="entry name" value="D_2_HYDROXYACID_DH_1"/>
    <property type="match status" value="1"/>
</dbReference>
<dbReference type="InterPro" id="IPR054480">
    <property type="entry name" value="AHAS_small-like_ACT"/>
</dbReference>
<comment type="catalytic activity">
    <reaction evidence="10">
        <text>(R)-2-hydroxyglutarate + NAD(+) = 2-oxoglutarate + NADH + H(+)</text>
        <dbReference type="Rhea" id="RHEA:49612"/>
        <dbReference type="ChEBI" id="CHEBI:15378"/>
        <dbReference type="ChEBI" id="CHEBI:15801"/>
        <dbReference type="ChEBI" id="CHEBI:16810"/>
        <dbReference type="ChEBI" id="CHEBI:57540"/>
        <dbReference type="ChEBI" id="CHEBI:57945"/>
        <dbReference type="EC" id="1.1.1.399"/>
    </reaction>
</comment>
<accession>A0A0Q9YK94</accession>
<dbReference type="InterPro" id="IPR002912">
    <property type="entry name" value="ACT_dom"/>
</dbReference>
<evidence type="ECO:0000313" key="13">
    <source>
        <dbReference type="EMBL" id="KRG21117.1"/>
    </source>
</evidence>
<dbReference type="Pfam" id="PF00389">
    <property type="entry name" value="2-Hacid_dh"/>
    <property type="match status" value="1"/>
</dbReference>
<dbReference type="EC" id="1.1.1.95" evidence="5"/>
<dbReference type="Gene3D" id="3.40.50.1000">
    <property type="entry name" value="HAD superfamily/HAD-like"/>
    <property type="match status" value="1"/>
</dbReference>
<comment type="catalytic activity">
    <reaction evidence="11">
        <text>(2R)-3-phosphoglycerate + NAD(+) = 3-phosphooxypyruvate + NADH + H(+)</text>
        <dbReference type="Rhea" id="RHEA:12641"/>
        <dbReference type="ChEBI" id="CHEBI:15378"/>
        <dbReference type="ChEBI" id="CHEBI:18110"/>
        <dbReference type="ChEBI" id="CHEBI:57540"/>
        <dbReference type="ChEBI" id="CHEBI:57945"/>
        <dbReference type="ChEBI" id="CHEBI:58272"/>
        <dbReference type="EC" id="1.1.1.95"/>
    </reaction>
</comment>
<dbReference type="EC" id="1.1.1.399" evidence="4"/>
<dbReference type="OrthoDB" id="9805416at2"/>
<dbReference type="EMBL" id="LKAJ02000001">
    <property type="protein sequence ID" value="MCS5711215.1"/>
    <property type="molecule type" value="Genomic_DNA"/>
</dbReference>
<dbReference type="GO" id="GO:0006564">
    <property type="term" value="P:L-serine biosynthetic process"/>
    <property type="evidence" value="ECO:0007669"/>
    <property type="project" value="UniProtKB-ARBA"/>
</dbReference>
<dbReference type="FunFam" id="3.40.50.720:FF:000041">
    <property type="entry name" value="D-3-phosphoglycerate dehydrogenase"/>
    <property type="match status" value="1"/>
</dbReference>
<evidence type="ECO:0000256" key="5">
    <source>
        <dbReference type="ARBA" id="ARBA00013143"/>
    </source>
</evidence>
<dbReference type="Gene3D" id="1.10.150.210">
    <property type="entry name" value="Phosphoserine phosphatase, domain 2"/>
    <property type="match status" value="1"/>
</dbReference>
<dbReference type="EMBL" id="LKAJ01000006">
    <property type="protein sequence ID" value="KRG21117.1"/>
    <property type="molecule type" value="Genomic_DNA"/>
</dbReference>
<comment type="pathway">
    <text evidence="2">Amino-acid biosynthesis; L-serine biosynthesis; L-serine from 3-phospho-D-glycerate: step 1/3.</text>
</comment>
<dbReference type="SUPFAM" id="SSF56784">
    <property type="entry name" value="HAD-like"/>
    <property type="match status" value="1"/>
</dbReference>
<evidence type="ECO:0000256" key="4">
    <source>
        <dbReference type="ARBA" id="ARBA00013001"/>
    </source>
</evidence>
<dbReference type="STRING" id="295108.HT99x_01673"/>
<dbReference type="Pfam" id="PF02826">
    <property type="entry name" value="2-Hacid_dh_C"/>
    <property type="match status" value="1"/>
</dbReference>
<evidence type="ECO:0000256" key="1">
    <source>
        <dbReference type="ARBA" id="ARBA00003800"/>
    </source>
</evidence>
<keyword evidence="15" id="KW-1185">Reference proteome</keyword>
<proteinExistence type="inferred from homology"/>
<dbReference type="SUPFAM" id="SSF52283">
    <property type="entry name" value="Formate/glycerate dehydrogenase catalytic domain-like"/>
    <property type="match status" value="1"/>
</dbReference>
<dbReference type="UniPathway" id="UPA00135">
    <property type="reaction ID" value="UER00196"/>
</dbReference>
<dbReference type="SUPFAM" id="SSF51735">
    <property type="entry name" value="NAD(P)-binding Rossmann-fold domains"/>
    <property type="match status" value="1"/>
</dbReference>
<comment type="caution">
    <text evidence="13">The sequence shown here is derived from an EMBL/GenBank/DDBJ whole genome shotgun (WGS) entry which is preliminary data.</text>
</comment>
<organism evidence="13">
    <name type="scientific">Candidatus Berkiella aquae</name>
    <dbReference type="NCBI Taxonomy" id="295108"/>
    <lineage>
        <taxon>Bacteria</taxon>
        <taxon>Pseudomonadati</taxon>
        <taxon>Pseudomonadota</taxon>
        <taxon>Gammaproteobacteria</taxon>
        <taxon>Candidatus Berkiellales</taxon>
        <taxon>Candidatus Berkiellaceae</taxon>
        <taxon>Candidatus Berkiella</taxon>
    </lineage>
</organism>
<evidence type="ECO:0000256" key="7">
    <source>
        <dbReference type="ARBA" id="ARBA00023002"/>
    </source>
</evidence>
<dbReference type="GO" id="GO:0047545">
    <property type="term" value="F:(S)-2-hydroxyglutarate dehydrogenase activity"/>
    <property type="evidence" value="ECO:0007669"/>
    <property type="project" value="UniProtKB-ARBA"/>
</dbReference>
<dbReference type="InterPro" id="IPR036291">
    <property type="entry name" value="NAD(P)-bd_dom_sf"/>
</dbReference>
<evidence type="ECO:0000256" key="8">
    <source>
        <dbReference type="ARBA" id="ARBA00023027"/>
    </source>
</evidence>
<evidence type="ECO:0000259" key="12">
    <source>
        <dbReference type="PROSITE" id="PS51671"/>
    </source>
</evidence>
<comment type="similarity">
    <text evidence="3">Belongs to the D-isomer specific 2-hydroxyacid dehydrogenase family.</text>
</comment>
<keyword evidence="8" id="KW-0520">NAD</keyword>